<proteinExistence type="predicted"/>
<dbReference type="AlphaFoldDB" id="X0Z111"/>
<accession>X0Z111</accession>
<sequence>PGKTLINYAGRIYDEKEMISLVDASLDFWLTSGTFAQQFEKEFAQFF</sequence>
<dbReference type="InterPro" id="IPR015421">
    <property type="entry name" value="PyrdxlP-dep_Trfase_major"/>
</dbReference>
<comment type="caution">
    <text evidence="1">The sequence shown here is derived from an EMBL/GenBank/DDBJ whole genome shotgun (WGS) entry which is preliminary data.</text>
</comment>
<dbReference type="EMBL" id="BART01003864">
    <property type="protein sequence ID" value="GAG62715.1"/>
    <property type="molecule type" value="Genomic_DNA"/>
</dbReference>
<gene>
    <name evidence="1" type="ORF">S01H4_10220</name>
</gene>
<dbReference type="Gene3D" id="3.40.640.10">
    <property type="entry name" value="Type I PLP-dependent aspartate aminotransferase-like (Major domain)"/>
    <property type="match status" value="1"/>
</dbReference>
<reference evidence="1" key="1">
    <citation type="journal article" date="2014" name="Front. Microbiol.">
        <title>High frequency of phylogenetically diverse reductive dehalogenase-homologous genes in deep subseafloor sedimentary metagenomes.</title>
        <authorList>
            <person name="Kawai M."/>
            <person name="Futagami T."/>
            <person name="Toyoda A."/>
            <person name="Takaki Y."/>
            <person name="Nishi S."/>
            <person name="Hori S."/>
            <person name="Arai W."/>
            <person name="Tsubouchi T."/>
            <person name="Morono Y."/>
            <person name="Uchiyama I."/>
            <person name="Ito T."/>
            <person name="Fujiyama A."/>
            <person name="Inagaki F."/>
            <person name="Takami H."/>
        </authorList>
    </citation>
    <scope>NUCLEOTIDE SEQUENCE</scope>
    <source>
        <strain evidence="1">Expedition CK06-06</strain>
    </source>
</reference>
<name>X0Z111_9ZZZZ</name>
<evidence type="ECO:0000313" key="1">
    <source>
        <dbReference type="EMBL" id="GAG62715.1"/>
    </source>
</evidence>
<protein>
    <submittedName>
        <fullName evidence="1">Uncharacterized protein</fullName>
    </submittedName>
</protein>
<feature type="non-terminal residue" evidence="1">
    <location>
        <position position="1"/>
    </location>
</feature>
<organism evidence="1">
    <name type="scientific">marine sediment metagenome</name>
    <dbReference type="NCBI Taxonomy" id="412755"/>
    <lineage>
        <taxon>unclassified sequences</taxon>
        <taxon>metagenomes</taxon>
        <taxon>ecological metagenomes</taxon>
    </lineage>
</organism>